<feature type="signal peptide" evidence="11">
    <location>
        <begin position="1"/>
        <end position="19"/>
    </location>
</feature>
<keyword evidence="9" id="KW-0961">Cell wall biogenesis/degradation</keyword>
<protein>
    <submittedName>
        <fullName evidence="12">Putative glycoside hydrolase family protein</fullName>
    </submittedName>
</protein>
<dbReference type="Pfam" id="PF00295">
    <property type="entry name" value="Glyco_hydro_28"/>
    <property type="match status" value="1"/>
</dbReference>
<dbReference type="Proteomes" id="UP000012174">
    <property type="component" value="Unassembled WGS sequence"/>
</dbReference>
<evidence type="ECO:0000256" key="6">
    <source>
        <dbReference type="ARBA" id="ARBA00023157"/>
    </source>
</evidence>
<keyword evidence="13" id="KW-1185">Reference proteome</keyword>
<dbReference type="SUPFAM" id="SSF51126">
    <property type="entry name" value="Pectin lyase-like"/>
    <property type="match status" value="1"/>
</dbReference>
<accession>M7SNQ6</accession>
<sequence length="512" mass="56275">MLLKTVAAVASFMLATVCGEVVRYPRPSIYEKSTQFGLKVDGTDMYTVSYYAGYDYVQLSMDEGTTHEFRIRILDLKPITSYTITPQKLPIEAKVEGNELVFSLEKAHYLIVQINDKKEFVICVDPLETDVPDPAAEGVHNVLDYGADKTGATVTTAIQEAMDEAAKTPGSIVYVPEGLYSMGNLVLRNQTSLYLAGGSVLRFTGNPSDYKTNFNKADLYDGTWWIQTEFDSTDIKIYGRGTIDGNGKATTANKYIADLVVPAGTKNFKYDGVLVRDGSFWAVVVVQSEEVNFTNLKVLNRFDVVQDDGIDVVESKKVRVMRAVAIGKDDNFSCKTWPESTGTTVPYPYPPQPLEDVFFDDCLAWSDCYGYKIGQGVYEDQTNVTFQNSVVYTAAVGIGIDHKFGTATASHITFKNIDIEGLHGLAHDQGAWMTIFVEDQGKGVGPIKDVWVKNIRARYQGARKGLVQGSDSSSIVSGVTFTNILMGPDGKRAGSLDEMNIKTGWAQDVNVA</sequence>
<dbReference type="GO" id="GO:0046576">
    <property type="term" value="F:rhamnogalacturonan alpha-L-rhamnopyranosyl-(1-&gt;4)-alpha-D-galactopyranosyluronide lyase activity"/>
    <property type="evidence" value="ECO:0007669"/>
    <property type="project" value="UniProtKB-ARBA"/>
</dbReference>
<evidence type="ECO:0000256" key="9">
    <source>
        <dbReference type="ARBA" id="ARBA00023316"/>
    </source>
</evidence>
<dbReference type="STRING" id="1287681.M7SNQ6"/>
<evidence type="ECO:0000256" key="10">
    <source>
        <dbReference type="RuleBase" id="RU361169"/>
    </source>
</evidence>
<keyword evidence="3" id="KW-0964">Secreted</keyword>
<dbReference type="eggNOG" id="ENOG502QTKJ">
    <property type="taxonomic scope" value="Eukaryota"/>
</dbReference>
<evidence type="ECO:0000256" key="4">
    <source>
        <dbReference type="ARBA" id="ARBA00022729"/>
    </source>
</evidence>
<evidence type="ECO:0000256" key="2">
    <source>
        <dbReference type="ARBA" id="ARBA00008834"/>
    </source>
</evidence>
<dbReference type="PANTHER" id="PTHR31736:SF19">
    <property type="entry name" value="PECTIN LYASE SUPERFAMILY PROTEIN-RELATED"/>
    <property type="match status" value="1"/>
</dbReference>
<proteinExistence type="inferred from homology"/>
<dbReference type="OrthoDB" id="187139at2759"/>
<keyword evidence="8 10" id="KW-0326">Glycosidase</keyword>
<gene>
    <name evidence="12" type="ORF">UCREL1_7179</name>
</gene>
<keyword evidence="6" id="KW-1015">Disulfide bond</keyword>
<dbReference type="Gene3D" id="2.160.20.10">
    <property type="entry name" value="Single-stranded right-handed beta-helix, Pectin lyase-like"/>
    <property type="match status" value="1"/>
</dbReference>
<dbReference type="PANTHER" id="PTHR31736">
    <property type="match status" value="1"/>
</dbReference>
<keyword evidence="4 11" id="KW-0732">Signal</keyword>
<dbReference type="AlphaFoldDB" id="M7SNQ6"/>
<dbReference type="GO" id="GO:0005576">
    <property type="term" value="C:extracellular region"/>
    <property type="evidence" value="ECO:0007669"/>
    <property type="project" value="UniProtKB-SubCell"/>
</dbReference>
<dbReference type="KEGG" id="ela:UCREL1_7179"/>
<dbReference type="OMA" id="FSTKTWP"/>
<name>M7SNQ6_EUTLA</name>
<evidence type="ECO:0000256" key="5">
    <source>
        <dbReference type="ARBA" id="ARBA00022801"/>
    </source>
</evidence>
<organism evidence="12 13">
    <name type="scientific">Eutypa lata (strain UCR-EL1)</name>
    <name type="common">Grapevine dieback disease fungus</name>
    <name type="synonym">Eutypa armeniacae</name>
    <dbReference type="NCBI Taxonomy" id="1287681"/>
    <lineage>
        <taxon>Eukaryota</taxon>
        <taxon>Fungi</taxon>
        <taxon>Dikarya</taxon>
        <taxon>Ascomycota</taxon>
        <taxon>Pezizomycotina</taxon>
        <taxon>Sordariomycetes</taxon>
        <taxon>Xylariomycetidae</taxon>
        <taxon>Xylariales</taxon>
        <taxon>Diatrypaceae</taxon>
        <taxon>Eutypa</taxon>
    </lineage>
</organism>
<dbReference type="GO" id="GO:0071555">
    <property type="term" value="P:cell wall organization"/>
    <property type="evidence" value="ECO:0007669"/>
    <property type="project" value="UniProtKB-KW"/>
</dbReference>
<evidence type="ECO:0000256" key="1">
    <source>
        <dbReference type="ARBA" id="ARBA00004613"/>
    </source>
</evidence>
<dbReference type="InterPro" id="IPR000743">
    <property type="entry name" value="Glyco_hydro_28"/>
</dbReference>
<dbReference type="GO" id="GO:0005975">
    <property type="term" value="P:carbohydrate metabolic process"/>
    <property type="evidence" value="ECO:0007669"/>
    <property type="project" value="InterPro"/>
</dbReference>
<reference evidence="13" key="1">
    <citation type="journal article" date="2013" name="Genome Announc.">
        <title>Draft genome sequence of the grapevine dieback fungus Eutypa lata UCR-EL1.</title>
        <authorList>
            <person name="Blanco-Ulate B."/>
            <person name="Rolshausen P.E."/>
            <person name="Cantu D."/>
        </authorList>
    </citation>
    <scope>NUCLEOTIDE SEQUENCE [LARGE SCALE GENOMIC DNA]</scope>
    <source>
        <strain evidence="13">UCR-EL1</strain>
    </source>
</reference>
<dbReference type="EMBL" id="KB706775">
    <property type="protein sequence ID" value="EMR65837.1"/>
    <property type="molecule type" value="Genomic_DNA"/>
</dbReference>
<evidence type="ECO:0000256" key="3">
    <source>
        <dbReference type="ARBA" id="ARBA00022525"/>
    </source>
</evidence>
<dbReference type="HOGENOM" id="CLU_011370_1_0_1"/>
<evidence type="ECO:0000256" key="11">
    <source>
        <dbReference type="SAM" id="SignalP"/>
    </source>
</evidence>
<keyword evidence="7" id="KW-0325">Glycoprotein</keyword>
<comment type="subcellular location">
    <subcellularLocation>
        <location evidence="1">Secreted</location>
    </subcellularLocation>
</comment>
<comment type="similarity">
    <text evidence="2 10">Belongs to the glycosyl hydrolase 28 family.</text>
</comment>
<dbReference type="GO" id="GO:0004650">
    <property type="term" value="F:polygalacturonase activity"/>
    <property type="evidence" value="ECO:0007669"/>
    <property type="project" value="InterPro"/>
</dbReference>
<evidence type="ECO:0000313" key="12">
    <source>
        <dbReference type="EMBL" id="EMR65837.1"/>
    </source>
</evidence>
<dbReference type="InterPro" id="IPR011050">
    <property type="entry name" value="Pectin_lyase_fold/virulence"/>
</dbReference>
<keyword evidence="5 10" id="KW-0378">Hydrolase</keyword>
<evidence type="ECO:0000313" key="13">
    <source>
        <dbReference type="Proteomes" id="UP000012174"/>
    </source>
</evidence>
<feature type="chain" id="PRO_5005689230" evidence="11">
    <location>
        <begin position="20"/>
        <end position="512"/>
    </location>
</feature>
<evidence type="ECO:0000256" key="8">
    <source>
        <dbReference type="ARBA" id="ARBA00023295"/>
    </source>
</evidence>
<dbReference type="InterPro" id="IPR012334">
    <property type="entry name" value="Pectin_lyas_fold"/>
</dbReference>
<evidence type="ECO:0000256" key="7">
    <source>
        <dbReference type="ARBA" id="ARBA00023180"/>
    </source>
</evidence>